<dbReference type="AlphaFoldDB" id="A0A919XGC8"/>
<proteinExistence type="predicted"/>
<dbReference type="EMBL" id="BORQ01000003">
    <property type="protein sequence ID" value="GIO31666.1"/>
    <property type="molecule type" value="Genomic_DNA"/>
</dbReference>
<protein>
    <submittedName>
        <fullName evidence="1">Uncharacterized protein</fullName>
    </submittedName>
</protein>
<dbReference type="Proteomes" id="UP000679779">
    <property type="component" value="Unassembled WGS sequence"/>
</dbReference>
<keyword evidence="2" id="KW-1185">Reference proteome</keyword>
<gene>
    <name evidence="1" type="ORF">J2TS6_28070</name>
</gene>
<comment type="caution">
    <text evidence="1">The sequence shown here is derived from an EMBL/GenBank/DDBJ whole genome shotgun (WGS) entry which is preliminary data.</text>
</comment>
<accession>A0A919XGC8</accession>
<dbReference type="RefSeq" id="WP_160042553.1">
    <property type="nucleotide sequence ID" value="NZ_BORQ01000003.1"/>
</dbReference>
<evidence type="ECO:0000313" key="1">
    <source>
        <dbReference type="EMBL" id="GIO31666.1"/>
    </source>
</evidence>
<name>A0A919XGC8_9BACL</name>
<sequence length="60" mass="7544">MKKGFFHDDRKAETHVWIYLKLFAFRLFVMIKPDRPQYRRKLEDIRKKIEESRHLRVNVL</sequence>
<reference evidence="1" key="1">
    <citation type="submission" date="2021-03" db="EMBL/GenBank/DDBJ databases">
        <title>Antimicrobial resistance genes in bacteria isolated from Japanese honey, and their potential for conferring macrolide and lincosamide resistance in the American foulbrood pathogen Paenibacillus larvae.</title>
        <authorList>
            <person name="Okamoto M."/>
            <person name="Kumagai M."/>
            <person name="Kanamori H."/>
            <person name="Takamatsu D."/>
        </authorList>
    </citation>
    <scope>NUCLEOTIDE SEQUENCE</scope>
    <source>
        <strain evidence="1">J2TS6</strain>
    </source>
</reference>
<organism evidence="1 2">
    <name type="scientific">Paenibacillus albilobatus</name>
    <dbReference type="NCBI Taxonomy" id="2716884"/>
    <lineage>
        <taxon>Bacteria</taxon>
        <taxon>Bacillati</taxon>
        <taxon>Bacillota</taxon>
        <taxon>Bacilli</taxon>
        <taxon>Bacillales</taxon>
        <taxon>Paenibacillaceae</taxon>
        <taxon>Paenibacillus</taxon>
    </lineage>
</organism>
<evidence type="ECO:0000313" key="2">
    <source>
        <dbReference type="Proteomes" id="UP000679779"/>
    </source>
</evidence>